<keyword evidence="2" id="KW-0489">Methyltransferase</keyword>
<evidence type="ECO:0000259" key="4">
    <source>
        <dbReference type="Pfam" id="PF08241"/>
    </source>
</evidence>
<dbReference type="InterPro" id="IPR051052">
    <property type="entry name" value="Diverse_substrate_MTase"/>
</dbReference>
<dbReference type="Gene3D" id="3.40.50.150">
    <property type="entry name" value="Vaccinia Virus protein VP39"/>
    <property type="match status" value="1"/>
</dbReference>
<dbReference type="GO" id="GO:0032259">
    <property type="term" value="P:methylation"/>
    <property type="evidence" value="ECO:0007669"/>
    <property type="project" value="UniProtKB-KW"/>
</dbReference>
<name>A0A6F9DH40_9ASCI</name>
<reference evidence="5" key="1">
    <citation type="submission" date="2020-04" db="EMBL/GenBank/DDBJ databases">
        <authorList>
            <person name="Neveu A P."/>
        </authorList>
    </citation>
    <scope>NUCLEOTIDE SEQUENCE</scope>
    <source>
        <tissue evidence="5">Whole embryo</tissue>
    </source>
</reference>
<evidence type="ECO:0000256" key="2">
    <source>
        <dbReference type="ARBA" id="ARBA00022603"/>
    </source>
</evidence>
<dbReference type="CDD" id="cd02440">
    <property type="entry name" value="AdoMet_MTases"/>
    <property type="match status" value="1"/>
</dbReference>
<organism evidence="5">
    <name type="scientific">Phallusia mammillata</name>
    <dbReference type="NCBI Taxonomy" id="59560"/>
    <lineage>
        <taxon>Eukaryota</taxon>
        <taxon>Metazoa</taxon>
        <taxon>Chordata</taxon>
        <taxon>Tunicata</taxon>
        <taxon>Ascidiacea</taxon>
        <taxon>Phlebobranchia</taxon>
        <taxon>Ascidiidae</taxon>
        <taxon>Phallusia</taxon>
    </lineage>
</organism>
<dbReference type="GO" id="GO:0008757">
    <property type="term" value="F:S-adenosylmethionine-dependent methyltransferase activity"/>
    <property type="evidence" value="ECO:0007669"/>
    <property type="project" value="InterPro"/>
</dbReference>
<dbReference type="SUPFAM" id="SSF53335">
    <property type="entry name" value="S-adenosyl-L-methionine-dependent methyltransferases"/>
    <property type="match status" value="1"/>
</dbReference>
<dbReference type="InterPro" id="IPR013216">
    <property type="entry name" value="Methyltransf_11"/>
</dbReference>
<evidence type="ECO:0000256" key="3">
    <source>
        <dbReference type="ARBA" id="ARBA00022679"/>
    </source>
</evidence>
<dbReference type="Pfam" id="PF08241">
    <property type="entry name" value="Methyltransf_11"/>
    <property type="match status" value="1"/>
</dbReference>
<feature type="domain" description="Methyltransferase type 11" evidence="4">
    <location>
        <begin position="83"/>
        <end position="174"/>
    </location>
</feature>
<dbReference type="EMBL" id="LR786922">
    <property type="protein sequence ID" value="CAB3262784.1"/>
    <property type="molecule type" value="mRNA"/>
</dbReference>
<evidence type="ECO:0000313" key="5">
    <source>
        <dbReference type="EMBL" id="CAB3262784.1"/>
    </source>
</evidence>
<gene>
    <name evidence="5" type="primary">LOC100183251-003</name>
</gene>
<sequence length="327" mass="37613">MSPKRDITKARLHYRKLLNSSQSLIVQKQQRVQSKMQRYYEDKEIVQEYSRYRPLLSDQVRVAVMDYLKSKTKGCQGKYDMLLDVGCGGGQATQLFASDFKKVVGIDVSQNQIDDANRKNCYDHVKYQVGHAEKLDFENDSVDLIISVEAAHWFNVQEFLAEAFRVLKPGGCIAVIGYLPPTFIPQSYLGDKAKVAAKQLEIGYSFLKEVPKERMQSYLHVASRYQNVLDLMPVYDKCRLPDLELSFKWSKKHVLGFMRSMDMVVHLNEQRYNEVLQKNGEVTYDDVKKIDVAIDYFNIIAKEFSELQNPDATVNALFQVFTVAGSK</sequence>
<evidence type="ECO:0000256" key="1">
    <source>
        <dbReference type="ARBA" id="ARBA00008361"/>
    </source>
</evidence>
<keyword evidence="3" id="KW-0808">Transferase</keyword>
<dbReference type="AlphaFoldDB" id="A0A6F9DH40"/>
<accession>A0A6F9DH40</accession>
<protein>
    <submittedName>
        <fullName evidence="5">Uncharacterized protein LOC100183251</fullName>
    </submittedName>
</protein>
<dbReference type="PANTHER" id="PTHR44942:SF4">
    <property type="entry name" value="METHYLTRANSFERASE TYPE 11 DOMAIN-CONTAINING PROTEIN"/>
    <property type="match status" value="1"/>
</dbReference>
<comment type="similarity">
    <text evidence="1">Belongs to the methyltransferase superfamily.</text>
</comment>
<dbReference type="PANTHER" id="PTHR44942">
    <property type="entry name" value="METHYLTRANSF_11 DOMAIN-CONTAINING PROTEIN"/>
    <property type="match status" value="1"/>
</dbReference>
<proteinExistence type="evidence at transcript level"/>
<dbReference type="InterPro" id="IPR029063">
    <property type="entry name" value="SAM-dependent_MTases_sf"/>
</dbReference>